<name>A0A3N8Q8E2_9BURK</name>
<evidence type="ECO:0000259" key="2">
    <source>
        <dbReference type="Pfam" id="PF00534"/>
    </source>
</evidence>
<evidence type="ECO:0000313" key="5">
    <source>
        <dbReference type="Proteomes" id="UP000277921"/>
    </source>
</evidence>
<dbReference type="SUPFAM" id="SSF53756">
    <property type="entry name" value="UDP-Glycosyltransferase/glycogen phosphorylase"/>
    <property type="match status" value="1"/>
</dbReference>
<keyword evidence="1 4" id="KW-0808">Transferase</keyword>
<dbReference type="Pfam" id="PF13439">
    <property type="entry name" value="Glyco_transf_4"/>
    <property type="match status" value="1"/>
</dbReference>
<dbReference type="Pfam" id="PF00534">
    <property type="entry name" value="Glycos_transf_1"/>
    <property type="match status" value="1"/>
</dbReference>
<gene>
    <name evidence="4" type="ORF">DF051_06670</name>
</gene>
<dbReference type="Gene3D" id="3.40.50.2000">
    <property type="entry name" value="Glycogen Phosphorylase B"/>
    <property type="match status" value="2"/>
</dbReference>
<dbReference type="Proteomes" id="UP000277921">
    <property type="component" value="Unassembled WGS sequence"/>
</dbReference>
<protein>
    <submittedName>
        <fullName evidence="4">Glycosyltransferase family 1 protein</fullName>
    </submittedName>
</protein>
<evidence type="ECO:0000256" key="1">
    <source>
        <dbReference type="ARBA" id="ARBA00022679"/>
    </source>
</evidence>
<dbReference type="PANTHER" id="PTHR46401">
    <property type="entry name" value="GLYCOSYLTRANSFERASE WBBK-RELATED"/>
    <property type="match status" value="1"/>
</dbReference>
<sequence>MFSLIVTVDAIKPQLSGIGRYTWEIAKRAAALDRVSKISYYDRGKLVNDLDGLRKGIRPPKDPWLVREIRKLANPMMKTRPRFKGAVFHSTNFFLPDRVENGVVTIHDVSVLKFPETHPLDRIKQYERYFDDTLKRTAHVITVSEHARREIIDVLGLHETKVTAIHLGVDEAYRDARRVVEGAEQSNEHFYGLESGSYTLCVSTLEPRKNIDKLLTAYSHLSNEVKSRFPLVLVGAVGWLSEKLEAQIASLKSEGWLRVLGYVPETDLPFLYARARLFAYPSMYEGFGLPVAEAMAAGVPVITSDQSSLPEVAAGAAAIIDPNDIKEFSAVLRRGLEDDAWRRDVRARGFDVSDGYLWQRCAERTGEIYQRVHAACRV</sequence>
<proteinExistence type="predicted"/>
<evidence type="ECO:0000313" key="4">
    <source>
        <dbReference type="EMBL" id="RQT19921.1"/>
    </source>
</evidence>
<accession>A0A3N8Q8E2</accession>
<dbReference type="EMBL" id="QTQV01000003">
    <property type="protein sequence ID" value="RQT19921.1"/>
    <property type="molecule type" value="Genomic_DNA"/>
</dbReference>
<feature type="domain" description="Glycosyltransferase subfamily 4-like N-terminal" evidence="3">
    <location>
        <begin position="16"/>
        <end position="171"/>
    </location>
</feature>
<reference evidence="4 5" key="1">
    <citation type="submission" date="2018-08" db="EMBL/GenBank/DDBJ databases">
        <title>Comparative analysis of Burkholderia isolates from Puerto Rico.</title>
        <authorList>
            <person name="Hall C."/>
            <person name="Sahl J."/>
            <person name="Wagner D."/>
        </authorList>
    </citation>
    <scope>NUCLEOTIDE SEQUENCE [LARGE SCALE GENOMIC DNA]</scope>
    <source>
        <strain evidence="4 5">Bp9025</strain>
    </source>
</reference>
<organism evidence="4 5">
    <name type="scientific">Burkholderia contaminans</name>
    <dbReference type="NCBI Taxonomy" id="488447"/>
    <lineage>
        <taxon>Bacteria</taxon>
        <taxon>Pseudomonadati</taxon>
        <taxon>Pseudomonadota</taxon>
        <taxon>Betaproteobacteria</taxon>
        <taxon>Burkholderiales</taxon>
        <taxon>Burkholderiaceae</taxon>
        <taxon>Burkholderia</taxon>
        <taxon>Burkholderia cepacia complex</taxon>
    </lineage>
</organism>
<dbReference type="InterPro" id="IPR028098">
    <property type="entry name" value="Glyco_trans_4-like_N"/>
</dbReference>
<evidence type="ECO:0000259" key="3">
    <source>
        <dbReference type="Pfam" id="PF13439"/>
    </source>
</evidence>
<dbReference type="InterPro" id="IPR001296">
    <property type="entry name" value="Glyco_trans_1"/>
</dbReference>
<dbReference type="CDD" id="cd03809">
    <property type="entry name" value="GT4_MtfB-like"/>
    <property type="match status" value="1"/>
</dbReference>
<dbReference type="GO" id="GO:0009103">
    <property type="term" value="P:lipopolysaccharide biosynthetic process"/>
    <property type="evidence" value="ECO:0007669"/>
    <property type="project" value="TreeGrafter"/>
</dbReference>
<dbReference type="FunFam" id="3.40.50.2000:FF:000119">
    <property type="entry name" value="Glycosyl transferase group 1"/>
    <property type="match status" value="1"/>
</dbReference>
<dbReference type="GO" id="GO:0016757">
    <property type="term" value="F:glycosyltransferase activity"/>
    <property type="evidence" value="ECO:0007669"/>
    <property type="project" value="InterPro"/>
</dbReference>
<dbReference type="PANTHER" id="PTHR46401:SF2">
    <property type="entry name" value="GLYCOSYLTRANSFERASE WBBK-RELATED"/>
    <property type="match status" value="1"/>
</dbReference>
<dbReference type="AlphaFoldDB" id="A0A3N8Q8E2"/>
<feature type="domain" description="Glycosyl transferase family 1" evidence="2">
    <location>
        <begin position="197"/>
        <end position="347"/>
    </location>
</feature>
<comment type="caution">
    <text evidence="4">The sequence shown here is derived from an EMBL/GenBank/DDBJ whole genome shotgun (WGS) entry which is preliminary data.</text>
</comment>